<keyword evidence="3" id="KW-1185">Reference proteome</keyword>
<feature type="domain" description="PPM-type phosphatase" evidence="1">
    <location>
        <begin position="3"/>
        <end position="240"/>
    </location>
</feature>
<dbReference type="RefSeq" id="WP_104802472.1">
    <property type="nucleotide sequence ID" value="NZ_BAABYW010000001.1"/>
</dbReference>
<accession>A0ABQ0BCM3</accession>
<proteinExistence type="predicted"/>
<dbReference type="InterPro" id="IPR001932">
    <property type="entry name" value="PPM-type_phosphatase-like_dom"/>
</dbReference>
<evidence type="ECO:0000259" key="1">
    <source>
        <dbReference type="PROSITE" id="PS51746"/>
    </source>
</evidence>
<evidence type="ECO:0000313" key="3">
    <source>
        <dbReference type="Proteomes" id="UP001600943"/>
    </source>
</evidence>
<sequence length="248" mass="27212">MKSYSITDVGQKRTVNQDFVFTSETPVGNLPNLFVVADGMGGHKAGDFASSYAVEILLSTIREDENSNPVKIIRAAIENANTQLLREASDNEAMSGMGTTMVLVTIVGHYAYVANVGDSRLYLIDEDKISQITKDHSLVEEMVRMGEISRDDARNHPDKNIITRALGAGRDVDVDFFDIRLTPGDILLLCSDGLSNMVPDEDIRQVIMTSETLEETGRRLVSMANDNGGRDNIAVVLVEPETKEVEVC</sequence>
<gene>
    <name evidence="2" type="ORF">K040078D81_33290</name>
</gene>
<name>A0ABQ0BCM3_9FIRM</name>
<dbReference type="InterPro" id="IPR015655">
    <property type="entry name" value="PP2C"/>
</dbReference>
<dbReference type="EMBL" id="BAABYW010000001">
    <property type="protein sequence ID" value="GAA6409212.1"/>
    <property type="molecule type" value="Genomic_DNA"/>
</dbReference>
<dbReference type="NCBIfam" id="NF033484">
    <property type="entry name" value="Stp1_PP2C_phos"/>
    <property type="match status" value="1"/>
</dbReference>
<evidence type="ECO:0000313" key="2">
    <source>
        <dbReference type="EMBL" id="GAA6409212.1"/>
    </source>
</evidence>
<dbReference type="InterPro" id="IPR036457">
    <property type="entry name" value="PPM-type-like_dom_sf"/>
</dbReference>
<reference evidence="2 3" key="1">
    <citation type="submission" date="2024-04" db="EMBL/GenBank/DDBJ databases">
        <title>Defined microbial consortia suppress multidrug-resistant proinflammatory Enterobacteriaceae via ecological control.</title>
        <authorList>
            <person name="Furuichi M."/>
            <person name="Kawaguchi T."/>
            <person name="Pust M."/>
            <person name="Yasuma K."/>
            <person name="Plichta D."/>
            <person name="Hasegawa N."/>
            <person name="Ohya T."/>
            <person name="Bhattarai S."/>
            <person name="Sasajima S."/>
            <person name="Aoto Y."/>
            <person name="Tuganbaev T."/>
            <person name="Yaginuma M."/>
            <person name="Ueda M."/>
            <person name="Okahashi N."/>
            <person name="Amafuji K."/>
            <person name="Kiridooshi Y."/>
            <person name="Sugita K."/>
            <person name="Strazar M."/>
            <person name="Skelly A."/>
            <person name="Suda W."/>
            <person name="Hattori M."/>
            <person name="Nakamoto N."/>
            <person name="Caballero S."/>
            <person name="Norman J."/>
            <person name="Olle B."/>
            <person name="Tanoue T."/>
            <person name="Arita M."/>
            <person name="Bucci V."/>
            <person name="Atarashi K."/>
            <person name="Xavier R."/>
            <person name="Honda K."/>
        </authorList>
    </citation>
    <scope>NUCLEOTIDE SEQUENCE [LARGE SCALE GENOMIC DNA]</scope>
    <source>
        <strain evidence="3">k04-0078-D8-1</strain>
    </source>
</reference>
<dbReference type="SMART" id="SM00332">
    <property type="entry name" value="PP2Cc"/>
    <property type="match status" value="1"/>
</dbReference>
<dbReference type="Proteomes" id="UP001600943">
    <property type="component" value="Unassembled WGS sequence"/>
</dbReference>
<dbReference type="PANTHER" id="PTHR13832:SF827">
    <property type="entry name" value="PROTEIN PHOSPHATASE 1L"/>
    <property type="match status" value="1"/>
</dbReference>
<dbReference type="Gene3D" id="3.60.40.10">
    <property type="entry name" value="PPM-type phosphatase domain"/>
    <property type="match status" value="1"/>
</dbReference>
<dbReference type="CDD" id="cd00143">
    <property type="entry name" value="PP2Cc"/>
    <property type="match status" value="1"/>
</dbReference>
<dbReference type="PROSITE" id="PS51746">
    <property type="entry name" value="PPM_2"/>
    <property type="match status" value="1"/>
</dbReference>
<dbReference type="SUPFAM" id="SSF81606">
    <property type="entry name" value="PP2C-like"/>
    <property type="match status" value="1"/>
</dbReference>
<dbReference type="SMART" id="SM00331">
    <property type="entry name" value="PP2C_SIG"/>
    <property type="match status" value="1"/>
</dbReference>
<dbReference type="PANTHER" id="PTHR13832">
    <property type="entry name" value="PROTEIN PHOSPHATASE 2C"/>
    <property type="match status" value="1"/>
</dbReference>
<protein>
    <submittedName>
        <fullName evidence="2">Stp1/IreP family PP2C-type Ser/Thr phosphatase</fullName>
    </submittedName>
</protein>
<dbReference type="Pfam" id="PF13672">
    <property type="entry name" value="PP2C_2"/>
    <property type="match status" value="1"/>
</dbReference>
<organism evidence="2 3">
    <name type="scientific">Blautia hominis</name>
    <dbReference type="NCBI Taxonomy" id="2025493"/>
    <lineage>
        <taxon>Bacteria</taxon>
        <taxon>Bacillati</taxon>
        <taxon>Bacillota</taxon>
        <taxon>Clostridia</taxon>
        <taxon>Lachnospirales</taxon>
        <taxon>Lachnospiraceae</taxon>
        <taxon>Blautia</taxon>
    </lineage>
</organism>
<comment type="caution">
    <text evidence="2">The sequence shown here is derived from an EMBL/GenBank/DDBJ whole genome shotgun (WGS) entry which is preliminary data.</text>
</comment>